<reference evidence="3 4" key="1">
    <citation type="submission" date="2014-04" db="EMBL/GenBank/DDBJ databases">
        <authorList>
            <person name="Bishop-Lilly K.A."/>
            <person name="Broomall S.M."/>
            <person name="Chain P.S."/>
            <person name="Chertkov O."/>
            <person name="Coyne S.R."/>
            <person name="Daligault H.E."/>
            <person name="Davenport K.W."/>
            <person name="Erkkila T."/>
            <person name="Frey K.G."/>
            <person name="Gibbons H.S."/>
            <person name="Gu W."/>
            <person name="Jaissle J."/>
            <person name="Johnson S.L."/>
            <person name="Koroleva G.I."/>
            <person name="Ladner J.T."/>
            <person name="Lo C.-C."/>
            <person name="Minogue T.D."/>
            <person name="Munk C."/>
            <person name="Palacios G.F."/>
            <person name="Redden C.L."/>
            <person name="Rosenzweig C.N."/>
            <person name="Scholz M.B."/>
            <person name="Teshima H."/>
            <person name="Xu Y."/>
        </authorList>
    </citation>
    <scope>NUCLEOTIDE SEQUENCE [LARGE SCALE GENOMIC DNA]</scope>
    <source>
        <strain evidence="3 4">8244</strain>
    </source>
</reference>
<organism evidence="3 4">
    <name type="scientific">Paenibacillus macerans</name>
    <name type="common">Bacillus macerans</name>
    <dbReference type="NCBI Taxonomy" id="44252"/>
    <lineage>
        <taxon>Bacteria</taxon>
        <taxon>Bacillati</taxon>
        <taxon>Bacillota</taxon>
        <taxon>Bacilli</taxon>
        <taxon>Bacillales</taxon>
        <taxon>Paenibacillaceae</taxon>
        <taxon>Paenibacillus</taxon>
    </lineage>
</organism>
<keyword evidence="4" id="KW-1185">Reference proteome</keyword>
<keyword evidence="1" id="KW-1133">Transmembrane helix</keyword>
<dbReference type="Gene3D" id="3.10.620.30">
    <property type="match status" value="1"/>
</dbReference>
<feature type="domain" description="Transglutaminase-like" evidence="2">
    <location>
        <begin position="526"/>
        <end position="605"/>
    </location>
</feature>
<feature type="transmembrane region" description="Helical" evidence="1">
    <location>
        <begin position="197"/>
        <end position="215"/>
    </location>
</feature>
<keyword evidence="1" id="KW-0472">Membrane</keyword>
<dbReference type="SUPFAM" id="SSF54001">
    <property type="entry name" value="Cysteine proteinases"/>
    <property type="match status" value="1"/>
</dbReference>
<feature type="transmembrane region" description="Helical" evidence="1">
    <location>
        <begin position="148"/>
        <end position="167"/>
    </location>
</feature>
<dbReference type="InterPro" id="IPR038765">
    <property type="entry name" value="Papain-like_cys_pep_sf"/>
</dbReference>
<name>A0A090Z7T9_PAEMA</name>
<gene>
    <name evidence="3" type="ORF">DJ90_4134</name>
</gene>
<feature type="transmembrane region" description="Helical" evidence="1">
    <location>
        <begin position="669"/>
        <end position="686"/>
    </location>
</feature>
<sequence>MPAPSSKEEAAALAVAPAEGGISRPEASFGAVPKDDAPAFGLRLVLSAFLFGLFGEWLYPLYAFVANDQADTVTLFFVLTGLLLCAGCLRLPSFLYAMIPSLLVVCSLFYLHGQADGWIWFIDLGKQFGADLAEFMQAGRLSGVSMEFRTLLLLIGWTLLVVSVQMLTLGRQNILLFLAVTLLYLIVLETAGGVELYLGLIRTAVLGLILQALVFGKRGPGCAFGRGGLLGSGIVLVCVAGAALLSSQLPVQPIRPVSWQQIARSLSEWSGAELTAAQETAAVFSVSGYSRSDAELGAPLQLRHDVYFTALSPRNTYWRGESKSVYTGRGWIQPAAGDGAKSAETRETKNAAASAAPAFGPANPGTAPVAEEIRQTVMFKEPLTGRVALLSGGIPVRSGFVFGGEQTPRVQVEPRFDRLADALVIDYAAAAEQIYGYEVTALLQTHPGSALRDDHGPDEEGIADRYLQLPDSLPERVRNLGKELAAGTSSRYDAALAVQSYLKKNYAYNLDTRRPPADADFVDRFLFEDKIGYCDHFSSAMVVLLRSGGVPARWVKGFAPGEPEAAGRAGQDETMRRITVTYADAHAWVEVYFPQAGWVPFDPTPGFGEALAAGAGSPGGAAGGNTGTRLLEWLNQAAASVQKLAAEWTAAAAEIAAGWREKLQPVPNLFVWTASLLGAGFAVLIAREIAWRGNRLQLWLYLRRPRRSFPGRSELLTAADRVWRELGQCYGPKPPAMTAREYLWSALQGRPGLTGAAEEFVAIWENLYYGGRQPERRESMKFLKHCRNLAFRRR</sequence>
<dbReference type="PATRIC" id="fig|44252.3.peg.4108"/>
<accession>A0A090Z7T9</accession>
<dbReference type="GeneID" id="77009526"/>
<dbReference type="Pfam" id="PF13559">
    <property type="entry name" value="DUF4129"/>
    <property type="match status" value="1"/>
</dbReference>
<keyword evidence="1" id="KW-0812">Transmembrane</keyword>
<evidence type="ECO:0000313" key="3">
    <source>
        <dbReference type="EMBL" id="KFN06433.1"/>
    </source>
</evidence>
<feature type="transmembrane region" description="Helical" evidence="1">
    <location>
        <begin position="72"/>
        <end position="89"/>
    </location>
</feature>
<evidence type="ECO:0000259" key="2">
    <source>
        <dbReference type="SMART" id="SM00460"/>
    </source>
</evidence>
<feature type="transmembrane region" description="Helical" evidence="1">
    <location>
        <begin position="174"/>
        <end position="191"/>
    </location>
</feature>
<feature type="transmembrane region" description="Helical" evidence="1">
    <location>
        <begin position="44"/>
        <end position="66"/>
    </location>
</feature>
<dbReference type="OrthoDB" id="9804872at2"/>
<comment type="caution">
    <text evidence="3">The sequence shown here is derived from an EMBL/GenBank/DDBJ whole genome shotgun (WGS) entry which is preliminary data.</text>
</comment>
<dbReference type="Pfam" id="PF01841">
    <property type="entry name" value="Transglut_core"/>
    <property type="match status" value="1"/>
</dbReference>
<protein>
    <submittedName>
        <fullName evidence="3">Transglutaminase-like superfamily protein</fullName>
    </submittedName>
</protein>
<dbReference type="RefSeq" id="WP_051985705.1">
    <property type="nucleotide sequence ID" value="NZ_JAKOBR010000028.1"/>
</dbReference>
<dbReference type="STRING" id="44252.DJ90_4134"/>
<proteinExistence type="predicted"/>
<dbReference type="Proteomes" id="UP000029278">
    <property type="component" value="Unassembled WGS sequence"/>
</dbReference>
<dbReference type="PANTHER" id="PTHR42736:SF1">
    <property type="entry name" value="PROTEIN-GLUTAMINE GAMMA-GLUTAMYLTRANSFERASE"/>
    <property type="match status" value="1"/>
</dbReference>
<dbReference type="SMART" id="SM00460">
    <property type="entry name" value="TGc"/>
    <property type="match status" value="1"/>
</dbReference>
<dbReference type="InterPro" id="IPR052901">
    <property type="entry name" value="Bact_TGase-like"/>
</dbReference>
<dbReference type="InterPro" id="IPR002931">
    <property type="entry name" value="Transglutaminase-like"/>
</dbReference>
<dbReference type="InterPro" id="IPR025403">
    <property type="entry name" value="TgpA-like_C"/>
</dbReference>
<dbReference type="HOGENOM" id="CLU_018443_0_0_9"/>
<dbReference type="EMBL" id="JMQA01000037">
    <property type="protein sequence ID" value="KFN06433.1"/>
    <property type="molecule type" value="Genomic_DNA"/>
</dbReference>
<feature type="transmembrane region" description="Helical" evidence="1">
    <location>
        <begin position="227"/>
        <end position="245"/>
    </location>
</feature>
<dbReference type="PANTHER" id="PTHR42736">
    <property type="entry name" value="PROTEIN-GLUTAMINE GAMMA-GLUTAMYLTRANSFERASE"/>
    <property type="match status" value="1"/>
</dbReference>
<evidence type="ECO:0000313" key="4">
    <source>
        <dbReference type="Proteomes" id="UP000029278"/>
    </source>
</evidence>
<evidence type="ECO:0000256" key="1">
    <source>
        <dbReference type="SAM" id="Phobius"/>
    </source>
</evidence>
<dbReference type="AlphaFoldDB" id="A0A090Z7T9"/>